<evidence type="ECO:0000256" key="1">
    <source>
        <dbReference type="ARBA" id="ARBA00004533"/>
    </source>
</evidence>
<organism evidence="7 8">
    <name type="scientific">Cupriavidus basilensis</name>
    <dbReference type="NCBI Taxonomy" id="68895"/>
    <lineage>
        <taxon>Bacteria</taxon>
        <taxon>Pseudomonadati</taxon>
        <taxon>Pseudomonadota</taxon>
        <taxon>Betaproteobacteria</taxon>
        <taxon>Burkholderiales</taxon>
        <taxon>Burkholderiaceae</taxon>
        <taxon>Cupriavidus</taxon>
    </lineage>
</organism>
<dbReference type="PANTHER" id="PTHR30606">
    <property type="entry name" value="LIPID A BIOSYNTHESIS LAUROYL ACYLTRANSFERASE"/>
    <property type="match status" value="1"/>
</dbReference>
<keyword evidence="3" id="KW-0997">Cell inner membrane</keyword>
<evidence type="ECO:0000313" key="7">
    <source>
        <dbReference type="EMBL" id="MDF3836001.1"/>
    </source>
</evidence>
<dbReference type="GO" id="GO:0016746">
    <property type="term" value="F:acyltransferase activity"/>
    <property type="evidence" value="ECO:0007669"/>
    <property type="project" value="UniProtKB-KW"/>
</dbReference>
<evidence type="ECO:0000256" key="2">
    <source>
        <dbReference type="ARBA" id="ARBA00022475"/>
    </source>
</evidence>
<dbReference type="Proteomes" id="UP001216674">
    <property type="component" value="Unassembled WGS sequence"/>
</dbReference>
<sequence>MGNASRHGAGILQFAFRLIAVLPLPVLQAAGRVLGRLIYTFPGRYRQRLRANASLAGYPHAAFARRSAAEAGAMILELPRVWFRTQQSVARVVTDDWDVVQAAIDEGRGILFLTPHLGCFEITARYTAQRLPLTIMFRPPRKEMLAPVLETARHMSSLEVVPAAAQGVRAFVRALRHGRAVGLLPDQAPSVGEGVWVPFFGRMAYTMTLPGKLAVQTGVPVILAAGERLPKGRGWRLHYVRLPEPLPSAAAEQAALLNEAMEALIRRFPEQYLWSYNRYKVPAGAPPVPSAPPAVAAAGPAAPRSYLAPEGAGGDDPSRC</sequence>
<evidence type="ECO:0000256" key="6">
    <source>
        <dbReference type="ARBA" id="ARBA00023315"/>
    </source>
</evidence>
<dbReference type="NCBIfam" id="NF006487">
    <property type="entry name" value="PRK08905.1"/>
    <property type="match status" value="1"/>
</dbReference>
<gene>
    <name evidence="7" type="ORF">P3W85_24060</name>
</gene>
<dbReference type="CDD" id="cd07984">
    <property type="entry name" value="LPLAT_LABLAT-like"/>
    <property type="match status" value="1"/>
</dbReference>
<proteinExistence type="predicted"/>
<dbReference type="EMBL" id="JARJLM010000400">
    <property type="protein sequence ID" value="MDF3836001.1"/>
    <property type="molecule type" value="Genomic_DNA"/>
</dbReference>
<evidence type="ECO:0000256" key="5">
    <source>
        <dbReference type="ARBA" id="ARBA00023136"/>
    </source>
</evidence>
<comment type="subcellular location">
    <subcellularLocation>
        <location evidence="1">Cell inner membrane</location>
    </subcellularLocation>
</comment>
<protein>
    <submittedName>
        <fullName evidence="7">Lysophospholipid acyltransferase family protein</fullName>
    </submittedName>
</protein>
<dbReference type="Pfam" id="PF03279">
    <property type="entry name" value="Lip_A_acyltrans"/>
    <property type="match status" value="1"/>
</dbReference>
<accession>A0ABT6ATP7</accession>
<dbReference type="PANTHER" id="PTHR30606:SF10">
    <property type="entry name" value="PHOSPHATIDYLINOSITOL MANNOSIDE ACYLTRANSFERASE"/>
    <property type="match status" value="1"/>
</dbReference>
<evidence type="ECO:0000256" key="3">
    <source>
        <dbReference type="ARBA" id="ARBA00022519"/>
    </source>
</evidence>
<keyword evidence="5" id="KW-0472">Membrane</keyword>
<keyword evidence="6 7" id="KW-0012">Acyltransferase</keyword>
<keyword evidence="4" id="KW-0808">Transferase</keyword>
<comment type="caution">
    <text evidence="7">The sequence shown here is derived from an EMBL/GenBank/DDBJ whole genome shotgun (WGS) entry which is preliminary data.</text>
</comment>
<keyword evidence="8" id="KW-1185">Reference proteome</keyword>
<dbReference type="RefSeq" id="WP_276266617.1">
    <property type="nucleotide sequence ID" value="NZ_JARJLM010000400.1"/>
</dbReference>
<dbReference type="InterPro" id="IPR004960">
    <property type="entry name" value="LipA_acyltrans"/>
</dbReference>
<evidence type="ECO:0000256" key="4">
    <source>
        <dbReference type="ARBA" id="ARBA00022679"/>
    </source>
</evidence>
<dbReference type="PIRSF" id="PIRSF026649">
    <property type="entry name" value="MsbB"/>
    <property type="match status" value="1"/>
</dbReference>
<keyword evidence="2" id="KW-1003">Cell membrane</keyword>
<evidence type="ECO:0000313" key="8">
    <source>
        <dbReference type="Proteomes" id="UP001216674"/>
    </source>
</evidence>
<name>A0ABT6ATP7_9BURK</name>
<reference evidence="7 8" key="1">
    <citation type="submission" date="2023-03" db="EMBL/GenBank/DDBJ databases">
        <title>Draft assemblies of triclosan tolerant bacteria isolated from returned activated sludge.</title>
        <authorList>
            <person name="Van Hamelsveld S."/>
        </authorList>
    </citation>
    <scope>NUCLEOTIDE SEQUENCE [LARGE SCALE GENOMIC DNA]</scope>
    <source>
        <strain evidence="7 8">GW210010_S58</strain>
    </source>
</reference>